<comment type="caution">
    <text evidence="1">The sequence shown here is derived from an EMBL/GenBank/DDBJ whole genome shotgun (WGS) entry which is preliminary data.</text>
</comment>
<protein>
    <submittedName>
        <fullName evidence="1">Uncharacterized protein</fullName>
    </submittedName>
</protein>
<proteinExistence type="predicted"/>
<accession>A0ACB7WYK6</accession>
<gene>
    <name evidence="1" type="ORF">Vadar_005259</name>
</gene>
<evidence type="ECO:0000313" key="1">
    <source>
        <dbReference type="EMBL" id="KAH7833340.1"/>
    </source>
</evidence>
<evidence type="ECO:0000313" key="2">
    <source>
        <dbReference type="Proteomes" id="UP000828048"/>
    </source>
</evidence>
<dbReference type="EMBL" id="CM037152">
    <property type="protein sequence ID" value="KAH7833340.1"/>
    <property type="molecule type" value="Genomic_DNA"/>
</dbReference>
<name>A0ACB7WYK6_9ERIC</name>
<sequence>MHLLSIYGSVNLWDVISKITSAANTSSVLCFGPSDTPWNSEMFPPTFSPKWFNLLGVLDMSSAGFTRYPTQIEQFIGLKYLSLCIYPLDSQTYLPQSISNLLNLETLIVCPLTLPTLFAYAVQLMNLSLTRQLHEFPGKSSSVTLPHCVRNMVKLRHIRLTGLGIHRIERQDYRPFLLDNLQTLSWVNPTSCQAFLAGTPNIRKLGFRGPLISEGCLCFPHLDILSNLQELKLFNASSKEIVCSSCILGNVKFPPNLKKLTLKKTYLKWEEISTLGNLLPNLESLKLLAHACTGEHWKTSNGDFPQLKFLKLESLGIVRWELSGSHFPRLQRLEFSHCYWLEKIQSEIGDIPTLQMMTVHRCSLSLADSARQIKEEQESIGNKWLRFTESNNIAMPEILEVRAIIVHASSSNLWFSKSLGCYL</sequence>
<reference evidence="1 2" key="1">
    <citation type="journal article" date="2021" name="Hortic Res">
        <title>High-quality reference genome and annotation aids understanding of berry development for evergreen blueberry (Vaccinium darrowii).</title>
        <authorList>
            <person name="Yu J."/>
            <person name="Hulse-Kemp A.M."/>
            <person name="Babiker E."/>
            <person name="Staton M."/>
        </authorList>
    </citation>
    <scope>NUCLEOTIDE SEQUENCE [LARGE SCALE GENOMIC DNA]</scope>
    <source>
        <strain evidence="2">cv. NJ 8807/NJ 8810</strain>
        <tissue evidence="1">Young leaf</tissue>
    </source>
</reference>
<keyword evidence="2" id="KW-1185">Reference proteome</keyword>
<dbReference type="Proteomes" id="UP000828048">
    <property type="component" value="Chromosome 2"/>
</dbReference>
<organism evidence="1 2">
    <name type="scientific">Vaccinium darrowii</name>
    <dbReference type="NCBI Taxonomy" id="229202"/>
    <lineage>
        <taxon>Eukaryota</taxon>
        <taxon>Viridiplantae</taxon>
        <taxon>Streptophyta</taxon>
        <taxon>Embryophyta</taxon>
        <taxon>Tracheophyta</taxon>
        <taxon>Spermatophyta</taxon>
        <taxon>Magnoliopsida</taxon>
        <taxon>eudicotyledons</taxon>
        <taxon>Gunneridae</taxon>
        <taxon>Pentapetalae</taxon>
        <taxon>asterids</taxon>
        <taxon>Ericales</taxon>
        <taxon>Ericaceae</taxon>
        <taxon>Vaccinioideae</taxon>
        <taxon>Vaccinieae</taxon>
        <taxon>Vaccinium</taxon>
    </lineage>
</organism>